<dbReference type="AlphaFoldDB" id="A0A1G5ELT0"/>
<evidence type="ECO:0000259" key="2">
    <source>
        <dbReference type="Pfam" id="PF00704"/>
    </source>
</evidence>
<dbReference type="Proteomes" id="UP000183047">
    <property type="component" value="Unassembled WGS sequence"/>
</dbReference>
<feature type="domain" description="GH18" evidence="2">
    <location>
        <begin position="135"/>
        <end position="349"/>
    </location>
</feature>
<sequence length="352" mass="39282">MNKKAYAVLSAAILSFGLFCGCGDTTDNKKDIAMGNETEYAAHDGQNGDEAKDASVWYPYWDNDTADEELAAIGDDLGTICFFAAYFDEHSKMFIPDNITDKIEQFDKSGYLKGKTTFLTIVNDKLLDEGSSLKDTELLYEILGSSNLAEKHADNVIKLAKKSGLGGVEIDYEAIKKDTELWGHFNEFIKVLSEKASKEGLLLRVVFEPSAPIDSFEWPEYPEYVMMCYNLKGYGTEPGPKADVTFIKDMYEKMTVLKGKTNLAFATGGFDFAEDGSVKQVNYANAVSICEEYNGEIVRDPESSAVHFEYTDDIGEKHEVWYADQETLKVWISTAKEAGCEKFSIWRLGGNL</sequence>
<dbReference type="Gene3D" id="3.10.50.10">
    <property type="match status" value="1"/>
</dbReference>
<dbReference type="Gene3D" id="3.20.20.80">
    <property type="entry name" value="Glycosidases"/>
    <property type="match status" value="1"/>
</dbReference>
<evidence type="ECO:0000256" key="1">
    <source>
        <dbReference type="SAM" id="SignalP"/>
    </source>
</evidence>
<dbReference type="GO" id="GO:0005975">
    <property type="term" value="P:carbohydrate metabolic process"/>
    <property type="evidence" value="ECO:0007669"/>
    <property type="project" value="InterPro"/>
</dbReference>
<dbReference type="InterPro" id="IPR017853">
    <property type="entry name" value="GH"/>
</dbReference>
<dbReference type="InterPro" id="IPR001223">
    <property type="entry name" value="Glyco_hydro18_cat"/>
</dbReference>
<dbReference type="PANTHER" id="PTHR46066:SF2">
    <property type="entry name" value="CHITINASE DOMAIN-CONTAINING PROTEIN 1"/>
    <property type="match status" value="1"/>
</dbReference>
<accession>A0A1G5ELT0</accession>
<feature type="signal peptide" evidence="1">
    <location>
        <begin position="1"/>
        <end position="20"/>
    </location>
</feature>
<reference evidence="4" key="1">
    <citation type="submission" date="2016-10" db="EMBL/GenBank/DDBJ databases">
        <authorList>
            <person name="Varghese N."/>
            <person name="Submissions S."/>
        </authorList>
    </citation>
    <scope>NUCLEOTIDE SEQUENCE [LARGE SCALE GENOMIC DNA]</scope>
    <source>
        <strain evidence="4">XBD2006</strain>
    </source>
</reference>
<name>A0A1G5ELT0_9FIRM</name>
<keyword evidence="4" id="KW-1185">Reference proteome</keyword>
<dbReference type="Pfam" id="PF00704">
    <property type="entry name" value="Glyco_hydro_18"/>
    <property type="match status" value="1"/>
</dbReference>
<feature type="chain" id="PRO_5039550867" evidence="1">
    <location>
        <begin position="21"/>
        <end position="352"/>
    </location>
</feature>
<keyword evidence="3" id="KW-0378">Hydrolase</keyword>
<dbReference type="SUPFAM" id="SSF51445">
    <property type="entry name" value="(Trans)glycosidases"/>
    <property type="match status" value="1"/>
</dbReference>
<proteinExistence type="predicted"/>
<dbReference type="OrthoDB" id="1633417at2"/>
<gene>
    <name evidence="3" type="ORF">SAMN02910451_02004</name>
</gene>
<organism evidence="3 4">
    <name type="scientific">Butyrivibrio hungatei</name>
    <dbReference type="NCBI Taxonomy" id="185008"/>
    <lineage>
        <taxon>Bacteria</taxon>
        <taxon>Bacillati</taxon>
        <taxon>Bacillota</taxon>
        <taxon>Clostridia</taxon>
        <taxon>Lachnospirales</taxon>
        <taxon>Lachnospiraceae</taxon>
        <taxon>Butyrivibrio</taxon>
    </lineage>
</organism>
<dbReference type="PROSITE" id="PS51257">
    <property type="entry name" value="PROKAR_LIPOPROTEIN"/>
    <property type="match status" value="1"/>
</dbReference>
<dbReference type="PANTHER" id="PTHR46066">
    <property type="entry name" value="CHITINASE DOMAIN-CONTAINING PROTEIN 1 FAMILY MEMBER"/>
    <property type="match status" value="1"/>
</dbReference>
<evidence type="ECO:0000313" key="4">
    <source>
        <dbReference type="Proteomes" id="UP000183047"/>
    </source>
</evidence>
<evidence type="ECO:0000313" key="3">
    <source>
        <dbReference type="EMBL" id="SCY27902.1"/>
    </source>
</evidence>
<dbReference type="EMBL" id="FMUR01000011">
    <property type="protein sequence ID" value="SCY27902.1"/>
    <property type="molecule type" value="Genomic_DNA"/>
</dbReference>
<protein>
    <submittedName>
        <fullName evidence="3">Glycosyl hydrolases family 18</fullName>
    </submittedName>
</protein>
<dbReference type="InterPro" id="IPR029070">
    <property type="entry name" value="Chitinase_insertion_sf"/>
</dbReference>
<keyword evidence="1" id="KW-0732">Signal</keyword>
<dbReference type="RefSeq" id="WP_083334561.1">
    <property type="nucleotide sequence ID" value="NZ_FMUR01000011.1"/>
</dbReference>
<dbReference type="GO" id="GO:0016787">
    <property type="term" value="F:hydrolase activity"/>
    <property type="evidence" value="ECO:0007669"/>
    <property type="project" value="UniProtKB-KW"/>
</dbReference>